<dbReference type="Proteomes" id="UP000198211">
    <property type="component" value="Unassembled WGS sequence"/>
</dbReference>
<comment type="caution">
    <text evidence="1">The sequence shown here is derived from an EMBL/GenBank/DDBJ whole genome shotgun (WGS) entry which is preliminary data.</text>
</comment>
<keyword evidence="2" id="KW-1185">Reference proteome</keyword>
<protein>
    <submittedName>
        <fullName evidence="1">Uncharacterized protein</fullName>
    </submittedName>
</protein>
<proteinExistence type="predicted"/>
<sequence length="115" mass="13571">NFWDVIEWLDRNRPEGATIAATATFARRGDMNGIIKSFCIRSMPCNAIVVAEAVYNGHFELARFLHQERQRTECDVIPALRACTDENRRWEFVEWMHLNYRDEFEKMAEDIFAEP</sequence>
<dbReference type="STRING" id="4795.A0A225V2J3"/>
<name>A0A225V2J3_9STRA</name>
<evidence type="ECO:0000313" key="2">
    <source>
        <dbReference type="Proteomes" id="UP000198211"/>
    </source>
</evidence>
<evidence type="ECO:0000313" key="1">
    <source>
        <dbReference type="EMBL" id="OWZ00146.1"/>
    </source>
</evidence>
<reference evidence="2" key="1">
    <citation type="submission" date="2017-03" db="EMBL/GenBank/DDBJ databases">
        <title>Phytopthora megakarya and P. palmivora, two closely related causual agents of cacao black pod achieved similar genome size and gene model numbers by different mechanisms.</title>
        <authorList>
            <person name="Ali S."/>
            <person name="Shao J."/>
            <person name="Larry D.J."/>
            <person name="Kronmiller B."/>
            <person name="Shen D."/>
            <person name="Strem M.D."/>
            <person name="Melnick R.L."/>
            <person name="Guiltinan M.J."/>
            <person name="Tyler B.M."/>
            <person name="Meinhardt L.W."/>
            <person name="Bailey B.A."/>
        </authorList>
    </citation>
    <scope>NUCLEOTIDE SEQUENCE [LARGE SCALE GENOMIC DNA]</scope>
    <source>
        <strain evidence="2">zdho120</strain>
    </source>
</reference>
<organism evidence="1 2">
    <name type="scientific">Phytophthora megakarya</name>
    <dbReference type="NCBI Taxonomy" id="4795"/>
    <lineage>
        <taxon>Eukaryota</taxon>
        <taxon>Sar</taxon>
        <taxon>Stramenopiles</taxon>
        <taxon>Oomycota</taxon>
        <taxon>Peronosporomycetes</taxon>
        <taxon>Peronosporales</taxon>
        <taxon>Peronosporaceae</taxon>
        <taxon>Phytophthora</taxon>
    </lineage>
</organism>
<dbReference type="AlphaFoldDB" id="A0A225V2J3"/>
<dbReference type="EMBL" id="NBNE01007854">
    <property type="protein sequence ID" value="OWZ00146.1"/>
    <property type="molecule type" value="Genomic_DNA"/>
</dbReference>
<feature type="non-terminal residue" evidence="1">
    <location>
        <position position="1"/>
    </location>
</feature>
<accession>A0A225V2J3</accession>
<gene>
    <name evidence="1" type="ORF">PHMEG_00028731</name>
</gene>